<feature type="chain" id="PRO_5003603864" evidence="1">
    <location>
        <begin position="23"/>
        <end position="324"/>
    </location>
</feature>
<dbReference type="AlphaFoldDB" id="H6KZH4"/>
<evidence type="ECO:0000313" key="2">
    <source>
        <dbReference type="EMBL" id="AFC25750.1"/>
    </source>
</evidence>
<accession>H6KZH4</accession>
<dbReference type="Gene3D" id="2.20.110.10">
    <property type="entry name" value="Histone H3 K4-specific methyltransferase SET7/9 N-terminal domain"/>
    <property type="match status" value="2"/>
</dbReference>
<dbReference type="KEGG" id="sgn:SGRA_3022"/>
<dbReference type="Pfam" id="PF07661">
    <property type="entry name" value="MORN_2"/>
    <property type="match status" value="6"/>
</dbReference>
<evidence type="ECO:0000256" key="1">
    <source>
        <dbReference type="SAM" id="SignalP"/>
    </source>
</evidence>
<dbReference type="eggNOG" id="COG2849">
    <property type="taxonomic scope" value="Bacteria"/>
</dbReference>
<dbReference type="HOGENOM" id="CLU_857636_0_0_10"/>
<organism evidence="2 3">
    <name type="scientific">Saprospira grandis (strain Lewin)</name>
    <dbReference type="NCBI Taxonomy" id="984262"/>
    <lineage>
        <taxon>Bacteria</taxon>
        <taxon>Pseudomonadati</taxon>
        <taxon>Bacteroidota</taxon>
        <taxon>Saprospiria</taxon>
        <taxon>Saprospirales</taxon>
        <taxon>Saprospiraceae</taxon>
        <taxon>Saprospira</taxon>
    </lineage>
</organism>
<proteinExistence type="predicted"/>
<feature type="signal peptide" evidence="1">
    <location>
        <begin position="1"/>
        <end position="22"/>
    </location>
</feature>
<dbReference type="Proteomes" id="UP000007519">
    <property type="component" value="Chromosome"/>
</dbReference>
<dbReference type="RefSeq" id="WP_015693350.1">
    <property type="nucleotide sequence ID" value="NC_016940.1"/>
</dbReference>
<dbReference type="EMBL" id="CP002831">
    <property type="protein sequence ID" value="AFC25750.1"/>
    <property type="molecule type" value="Genomic_DNA"/>
</dbReference>
<name>H6KZH4_SAPGL</name>
<sequence length="324" mass="37932">MHYLIYSFCTILLCANFSVLQAQREVKEQWPNGQLKAKGQLNADNKKVGRWEYYYENGNKEAEGSYNGRGISKTIEVCKKSKRSALEEDYSAREGQWTFFYGSGDKKASVSYQGGCPSGRMQRWHKNGKKAEEVEYVDCRPIGARTLWDKEGRKYFETQLLGEGKTMDVEWYANGQMKSQIPYRNGDQYGRVKRWYANGQKEEDVMMKETRVHGSYRSWYPNGAPQRQFFSINNVMSGEYKEWSESGQLVREIVEMQDEKAILVKSYWDNGQLKYQGKSNMPASLSIHRWSQSRHGSWIYWDKQGNVMKTEYYDNGRLRTTEMP</sequence>
<dbReference type="SUPFAM" id="SSF82185">
    <property type="entry name" value="Histone H3 K4-specific methyltransferase SET7/9 N-terminal domain"/>
    <property type="match status" value="3"/>
</dbReference>
<dbReference type="InterPro" id="IPR011652">
    <property type="entry name" value="MORN_2"/>
</dbReference>
<evidence type="ECO:0000313" key="3">
    <source>
        <dbReference type="Proteomes" id="UP000007519"/>
    </source>
</evidence>
<keyword evidence="1" id="KW-0732">Signal</keyword>
<gene>
    <name evidence="2" type="ordered locus">SGRA_3022</name>
</gene>
<protein>
    <submittedName>
        <fullName evidence="2">Morn variant repeat-containing protein</fullName>
    </submittedName>
</protein>
<dbReference type="Gene3D" id="3.90.930.1">
    <property type="match status" value="1"/>
</dbReference>
<keyword evidence="3" id="KW-1185">Reference proteome</keyword>
<dbReference type="STRING" id="984262.SGRA_3022"/>
<dbReference type="OrthoDB" id="7342920at2"/>
<reference evidence="2 3" key="1">
    <citation type="journal article" date="2012" name="Stand. Genomic Sci.">
        <title>Complete genome sequencing and analysis of Saprospira grandis str. Lewin, a predatory marine bacterium.</title>
        <authorList>
            <person name="Saw J.H."/>
            <person name="Yuryev A."/>
            <person name="Kanbe M."/>
            <person name="Hou S."/>
            <person name="Young A.G."/>
            <person name="Aizawa S."/>
            <person name="Alam M."/>
        </authorList>
    </citation>
    <scope>NUCLEOTIDE SEQUENCE [LARGE SCALE GENOMIC DNA]</scope>
    <source>
        <strain evidence="2 3">Lewin</strain>
    </source>
</reference>